<dbReference type="AlphaFoldDB" id="A0A8J7US84"/>
<keyword evidence="2 6" id="KW-0479">Metal-binding</keyword>
<feature type="binding site" evidence="6">
    <location>
        <position position="43"/>
    </location>
    <ligand>
        <name>Zn(2+)</name>
        <dbReference type="ChEBI" id="CHEBI:29105"/>
    </ligand>
</feature>
<name>A0A8J7US84_9BACT</name>
<evidence type="ECO:0000256" key="6">
    <source>
        <dbReference type="PIRSR" id="PIRSR601765-1"/>
    </source>
</evidence>
<dbReference type="FunFam" id="3.40.1050.10:FF:000001">
    <property type="entry name" value="Carbonic anhydrase"/>
    <property type="match status" value="1"/>
</dbReference>
<dbReference type="GO" id="GO:0015976">
    <property type="term" value="P:carbon utilization"/>
    <property type="evidence" value="ECO:0007669"/>
    <property type="project" value="InterPro"/>
</dbReference>
<dbReference type="CDD" id="cd00883">
    <property type="entry name" value="beta_CA_cladeA"/>
    <property type="match status" value="1"/>
</dbReference>
<dbReference type="EMBL" id="JAFIDN010000001">
    <property type="protein sequence ID" value="MBP3191301.1"/>
    <property type="molecule type" value="Genomic_DNA"/>
</dbReference>
<dbReference type="SMART" id="SM00947">
    <property type="entry name" value="Pro_CA"/>
    <property type="match status" value="1"/>
</dbReference>
<dbReference type="Pfam" id="PF00484">
    <property type="entry name" value="Pro_CA"/>
    <property type="match status" value="1"/>
</dbReference>
<dbReference type="SUPFAM" id="SSF53056">
    <property type="entry name" value="beta-carbonic anhydrase, cab"/>
    <property type="match status" value="1"/>
</dbReference>
<comment type="function">
    <text evidence="7">Reversible hydration of carbon dioxide.</text>
</comment>
<feature type="binding site" evidence="6">
    <location>
        <position position="102"/>
    </location>
    <ligand>
        <name>Zn(2+)</name>
        <dbReference type="ChEBI" id="CHEBI:29105"/>
    </ligand>
</feature>
<dbReference type="Proteomes" id="UP000673975">
    <property type="component" value="Unassembled WGS sequence"/>
</dbReference>
<dbReference type="Gene3D" id="3.40.1050.10">
    <property type="entry name" value="Carbonic anhydrase"/>
    <property type="match status" value="1"/>
</dbReference>
<dbReference type="GO" id="GO:0008270">
    <property type="term" value="F:zinc ion binding"/>
    <property type="evidence" value="ECO:0007669"/>
    <property type="project" value="UniProtKB-UniRule"/>
</dbReference>
<dbReference type="PROSITE" id="PS00705">
    <property type="entry name" value="PROK_CO2_ANHYDRASE_2"/>
    <property type="match status" value="1"/>
</dbReference>
<reference evidence="8" key="1">
    <citation type="submission" date="2021-02" db="EMBL/GenBank/DDBJ databases">
        <title>Natronogracilivirga saccharolytica gen. nov. sp. nov. a new anaerobic, haloalkiliphilic carbohydrate-fermenting bacterium from soda lake and proposing of Cyclonatronumiaceae fam. nov. in the phylum Balneolaeota.</title>
        <authorList>
            <person name="Zhilina T.N."/>
            <person name="Sorokin D.Y."/>
            <person name="Zavarzina D.G."/>
            <person name="Toshchakov S.V."/>
            <person name="Kublanov I.V."/>
        </authorList>
    </citation>
    <scope>NUCLEOTIDE SEQUENCE</scope>
    <source>
        <strain evidence="8">Z-1702</strain>
    </source>
</reference>
<feature type="binding site" evidence="6">
    <location>
        <position position="45"/>
    </location>
    <ligand>
        <name>Zn(2+)</name>
        <dbReference type="ChEBI" id="CHEBI:29105"/>
    </ligand>
</feature>
<comment type="caution">
    <text evidence="8">The sequence shown here is derived from an EMBL/GenBank/DDBJ whole genome shotgun (WGS) entry which is preliminary data.</text>
</comment>
<dbReference type="InterPro" id="IPR001765">
    <property type="entry name" value="Carbonic_anhydrase"/>
</dbReference>
<evidence type="ECO:0000313" key="8">
    <source>
        <dbReference type="EMBL" id="MBP3191301.1"/>
    </source>
</evidence>
<dbReference type="InterPro" id="IPR015892">
    <property type="entry name" value="Carbonic_anhydrase_CS"/>
</dbReference>
<evidence type="ECO:0000256" key="7">
    <source>
        <dbReference type="RuleBase" id="RU003956"/>
    </source>
</evidence>
<protein>
    <recommendedName>
        <fullName evidence="7">Carbonic anhydrase</fullName>
        <ecNumber evidence="7">4.2.1.1</ecNumber>
    </recommendedName>
    <alternativeName>
        <fullName evidence="7">Carbonate dehydratase</fullName>
    </alternativeName>
</protein>
<evidence type="ECO:0000256" key="4">
    <source>
        <dbReference type="ARBA" id="ARBA00023239"/>
    </source>
</evidence>
<keyword evidence="4 7" id="KW-0456">Lyase</keyword>
<dbReference type="GO" id="GO:0004089">
    <property type="term" value="F:carbonate dehydratase activity"/>
    <property type="evidence" value="ECO:0007669"/>
    <property type="project" value="UniProtKB-UniRule"/>
</dbReference>
<evidence type="ECO:0000256" key="2">
    <source>
        <dbReference type="ARBA" id="ARBA00022723"/>
    </source>
</evidence>
<keyword evidence="9" id="KW-1185">Reference proteome</keyword>
<dbReference type="PANTHER" id="PTHR11002">
    <property type="entry name" value="CARBONIC ANHYDRASE"/>
    <property type="match status" value="1"/>
</dbReference>
<evidence type="ECO:0000256" key="3">
    <source>
        <dbReference type="ARBA" id="ARBA00022833"/>
    </source>
</evidence>
<feature type="binding site" evidence="6">
    <location>
        <position position="99"/>
    </location>
    <ligand>
        <name>Zn(2+)</name>
        <dbReference type="ChEBI" id="CHEBI:29105"/>
    </ligand>
</feature>
<evidence type="ECO:0000256" key="5">
    <source>
        <dbReference type="ARBA" id="ARBA00048348"/>
    </source>
</evidence>
<evidence type="ECO:0000313" key="9">
    <source>
        <dbReference type="Proteomes" id="UP000673975"/>
    </source>
</evidence>
<evidence type="ECO:0000256" key="1">
    <source>
        <dbReference type="ARBA" id="ARBA00006217"/>
    </source>
</evidence>
<accession>A0A8J7US84</accession>
<comment type="similarity">
    <text evidence="1 7">Belongs to the beta-class carbonic anhydrase family.</text>
</comment>
<dbReference type="EC" id="4.2.1.1" evidence="7"/>
<dbReference type="PANTHER" id="PTHR11002:SF76">
    <property type="entry name" value="CARBONIC ANHYDRASE"/>
    <property type="match status" value="1"/>
</dbReference>
<sequence length="209" mass="23874">MENEIKELLRKNETWVNRQVADDPDYFKRLAGDQHPEFLWIGCSDSRVPAEKIVNAEPGDLFVHRNIANQCNNHDLNILSVLQYAVESLKVRHIIVCGHYACGGVKASLEAVDHGLIDNWLRPVKQIYQDHKEEFAHLSEQEVVDKLCEWNVRKQVANIAQSTILQKAWKNNQAIAVHGMIYSLESGKLSDLSCSYTSPGQTEHIFRLK</sequence>
<gene>
    <name evidence="8" type="ORF">NATSA_01355</name>
</gene>
<dbReference type="InterPro" id="IPR036874">
    <property type="entry name" value="Carbonic_anhydrase_sf"/>
</dbReference>
<proteinExistence type="inferred from homology"/>
<dbReference type="PROSITE" id="PS00704">
    <property type="entry name" value="PROK_CO2_ANHYDRASE_1"/>
    <property type="match status" value="1"/>
</dbReference>
<organism evidence="8 9">
    <name type="scientific">Natronogracilivirga saccharolytica</name>
    <dbReference type="NCBI Taxonomy" id="2812953"/>
    <lineage>
        <taxon>Bacteria</taxon>
        <taxon>Pseudomonadati</taxon>
        <taxon>Balneolota</taxon>
        <taxon>Balneolia</taxon>
        <taxon>Balneolales</taxon>
        <taxon>Cyclonatronaceae</taxon>
        <taxon>Natronogracilivirga</taxon>
    </lineage>
</organism>
<comment type="cofactor">
    <cofactor evidence="6">
        <name>Zn(2+)</name>
        <dbReference type="ChEBI" id="CHEBI:29105"/>
    </cofactor>
    <text evidence="6">Binds 1 zinc ion per subunit.</text>
</comment>
<keyword evidence="3 6" id="KW-0862">Zinc</keyword>
<comment type="catalytic activity">
    <reaction evidence="5 7">
        <text>hydrogencarbonate + H(+) = CO2 + H2O</text>
        <dbReference type="Rhea" id="RHEA:10748"/>
        <dbReference type="ChEBI" id="CHEBI:15377"/>
        <dbReference type="ChEBI" id="CHEBI:15378"/>
        <dbReference type="ChEBI" id="CHEBI:16526"/>
        <dbReference type="ChEBI" id="CHEBI:17544"/>
        <dbReference type="EC" id="4.2.1.1"/>
    </reaction>
</comment>
<dbReference type="RefSeq" id="WP_210509658.1">
    <property type="nucleotide sequence ID" value="NZ_JAFIDN010000001.1"/>
</dbReference>